<proteinExistence type="predicted"/>
<organism evidence="1 2">
    <name type="scientific">Gallionella capsiferriformans (strain ES-2)</name>
    <name type="common">Gallionella ferruginea capsiferriformans (strain ES-2)</name>
    <dbReference type="NCBI Taxonomy" id="395494"/>
    <lineage>
        <taxon>Bacteria</taxon>
        <taxon>Pseudomonadati</taxon>
        <taxon>Pseudomonadota</taxon>
        <taxon>Betaproteobacteria</taxon>
        <taxon>Nitrosomonadales</taxon>
        <taxon>Gallionellaceae</taxon>
        <taxon>Gallionella</taxon>
    </lineage>
</organism>
<dbReference type="EMBL" id="CP002159">
    <property type="protein sequence ID" value="ADL56401.1"/>
    <property type="molecule type" value="Genomic_DNA"/>
</dbReference>
<name>D9SJZ0_GALCS</name>
<keyword evidence="2" id="KW-1185">Reference proteome</keyword>
<protein>
    <submittedName>
        <fullName evidence="1">Uncharacterized protein</fullName>
    </submittedName>
</protein>
<accession>D9SJZ0</accession>
<evidence type="ECO:0000313" key="1">
    <source>
        <dbReference type="EMBL" id="ADL56401.1"/>
    </source>
</evidence>
<dbReference type="HOGENOM" id="CLU_529721_0_0_4"/>
<sequence>MHQIPLIQKFSEMSEEELLQFCSILYEQDGIKALSYEALSKQGALYYHLYRHGVNQKALIIQLDLQEQYSAYKATMPMMRRGRLSQRWTWEHIVKEATLVKETMGMLPPAAWFQDNGQQSLVQAVYYLGRTWEDLRKELNDFEGSNFVASRNGMRWLSHPEAALSNFLYARGIQHKRGERYPDEYSRHSTAKYAFFDLHFLNINGEWIDVEVWGDKPNGHAEAHYKIKREHKEAYNESNANFLGIHFRECFNEEILAGILEPHIGSIDAFQFDKPTDRLIHSTHWSNADELLEFCRHLVTTMPDGQFPCEGWLRKRGKYKNRPGEVYNTLSIYIKTWLGGIRNLRKLLDQSHVSTIEWDKDSAIAAYQKFYDGHGLTPGQARHITRKGGEVSTKLAAEAARIDNAVLKFAGGSVAVNELLGIVIDKTRRWTREAILDGFQSIISEWKMSPIQLLYEHKTGKTKFPEETYKKTSQMVGAINQQFSGVKEVYEILGFEPPSRPRKRRTKRELNELS</sequence>
<dbReference type="Proteomes" id="UP000001235">
    <property type="component" value="Chromosome"/>
</dbReference>
<dbReference type="KEGG" id="gca:Galf_2399"/>
<dbReference type="AlphaFoldDB" id="D9SJZ0"/>
<gene>
    <name evidence="1" type="ordered locus">Galf_2399</name>
</gene>
<reference evidence="1 2" key="1">
    <citation type="submission" date="2010-08" db="EMBL/GenBank/DDBJ databases">
        <title>Complete sequence of Gallionella capsiferriformans ES-2.</title>
        <authorList>
            <consortium name="US DOE Joint Genome Institute"/>
            <person name="Lucas S."/>
            <person name="Copeland A."/>
            <person name="Lapidus A."/>
            <person name="Cheng J.-F."/>
            <person name="Bruce D."/>
            <person name="Goodwin L."/>
            <person name="Pitluck S."/>
            <person name="Chertkov O."/>
            <person name="Davenport K.W."/>
            <person name="Detter J.C."/>
            <person name="Han C."/>
            <person name="Tapia R."/>
            <person name="Land M."/>
            <person name="Hauser L."/>
            <person name="Chang Y.-J."/>
            <person name="Jeffries C."/>
            <person name="Kyrpides N."/>
            <person name="Ivanova N."/>
            <person name="Mikhailova N."/>
            <person name="Shelobolina E.S."/>
            <person name="Picardal F."/>
            <person name="Roden E."/>
            <person name="Emerson D."/>
            <person name="Woyke T."/>
        </authorList>
    </citation>
    <scope>NUCLEOTIDE SEQUENCE [LARGE SCALE GENOMIC DNA]</scope>
    <source>
        <strain evidence="1 2">ES-2</strain>
    </source>
</reference>
<evidence type="ECO:0000313" key="2">
    <source>
        <dbReference type="Proteomes" id="UP000001235"/>
    </source>
</evidence>